<dbReference type="OrthoDB" id="5978043at2759"/>
<dbReference type="EMBL" id="QDEB01055783">
    <property type="protein sequence ID" value="RZC37078.1"/>
    <property type="molecule type" value="Genomic_DNA"/>
</dbReference>
<keyword evidence="3" id="KW-1185">Reference proteome</keyword>
<reference evidence="2 3" key="1">
    <citation type="submission" date="2017-03" db="EMBL/GenBank/DDBJ databases">
        <title>Genome of the blue death feigning beetle - Asbolus verrucosus.</title>
        <authorList>
            <person name="Rider S.D."/>
        </authorList>
    </citation>
    <scope>NUCLEOTIDE SEQUENCE [LARGE SCALE GENOMIC DNA]</scope>
    <source>
        <strain evidence="2">Butters</strain>
        <tissue evidence="2">Head and leg muscle</tissue>
    </source>
</reference>
<evidence type="ECO:0000313" key="2">
    <source>
        <dbReference type="EMBL" id="RZC37078.1"/>
    </source>
</evidence>
<name>A0A482VXB6_ASBVE</name>
<accession>A0A482VXB6</accession>
<dbReference type="Proteomes" id="UP000292052">
    <property type="component" value="Unassembled WGS sequence"/>
</dbReference>
<sequence length="147" mass="17001">MEQKREGPLKEITFQKGEKVLVQHFNNPARKWDFGKVTEKTGLLHYEVEVEGRRHHRHVDQLVPIHGEIPPGRDEEISIVPSEEKEKGSPSSRTPIQLPREQPEETPDSGLSSDTPRRSDTPKIENSTEENVRRSSRVRRPPNRLNF</sequence>
<feature type="compositionally biased region" description="Basic and acidic residues" evidence="1">
    <location>
        <begin position="71"/>
        <end position="88"/>
    </location>
</feature>
<feature type="compositionally biased region" description="Basic residues" evidence="1">
    <location>
        <begin position="134"/>
        <end position="147"/>
    </location>
</feature>
<proteinExistence type="predicted"/>
<organism evidence="2 3">
    <name type="scientific">Asbolus verrucosus</name>
    <name type="common">Desert ironclad beetle</name>
    <dbReference type="NCBI Taxonomy" id="1661398"/>
    <lineage>
        <taxon>Eukaryota</taxon>
        <taxon>Metazoa</taxon>
        <taxon>Ecdysozoa</taxon>
        <taxon>Arthropoda</taxon>
        <taxon>Hexapoda</taxon>
        <taxon>Insecta</taxon>
        <taxon>Pterygota</taxon>
        <taxon>Neoptera</taxon>
        <taxon>Endopterygota</taxon>
        <taxon>Coleoptera</taxon>
        <taxon>Polyphaga</taxon>
        <taxon>Cucujiformia</taxon>
        <taxon>Tenebrionidae</taxon>
        <taxon>Pimeliinae</taxon>
        <taxon>Asbolus</taxon>
    </lineage>
</organism>
<protein>
    <submittedName>
        <fullName evidence="2">Uncharacterized protein</fullName>
    </submittedName>
</protein>
<dbReference type="AlphaFoldDB" id="A0A482VXB6"/>
<gene>
    <name evidence="2" type="ORF">BDFB_013212</name>
</gene>
<comment type="caution">
    <text evidence="2">The sequence shown here is derived from an EMBL/GenBank/DDBJ whole genome shotgun (WGS) entry which is preliminary data.</text>
</comment>
<dbReference type="STRING" id="1661398.A0A482VXB6"/>
<evidence type="ECO:0000313" key="3">
    <source>
        <dbReference type="Proteomes" id="UP000292052"/>
    </source>
</evidence>
<evidence type="ECO:0000256" key="1">
    <source>
        <dbReference type="SAM" id="MobiDB-lite"/>
    </source>
</evidence>
<feature type="region of interest" description="Disordered" evidence="1">
    <location>
        <begin position="65"/>
        <end position="147"/>
    </location>
</feature>